<dbReference type="Proteomes" id="UP001595824">
    <property type="component" value="Unassembled WGS sequence"/>
</dbReference>
<gene>
    <name evidence="1" type="ORF">ACFPC0_35920</name>
</gene>
<proteinExistence type="predicted"/>
<sequence>MVLVALCTPIAMLLLLLGMDAFEELLSKWPTESDDEPPAP</sequence>
<evidence type="ECO:0000313" key="1">
    <source>
        <dbReference type="EMBL" id="MFC4333056.1"/>
    </source>
</evidence>
<protein>
    <submittedName>
        <fullName evidence="1">Uncharacterized protein</fullName>
    </submittedName>
</protein>
<keyword evidence="2" id="KW-1185">Reference proteome</keyword>
<organism evidence="1 2">
    <name type="scientific">Streptomyces andamanensis</name>
    <dbReference type="NCBI Taxonomy" id="1565035"/>
    <lineage>
        <taxon>Bacteria</taxon>
        <taxon>Bacillati</taxon>
        <taxon>Actinomycetota</taxon>
        <taxon>Actinomycetes</taxon>
        <taxon>Kitasatosporales</taxon>
        <taxon>Streptomycetaceae</taxon>
        <taxon>Streptomyces</taxon>
    </lineage>
</organism>
<dbReference type="EMBL" id="JBHSDP010000029">
    <property type="protein sequence ID" value="MFC4333056.1"/>
    <property type="molecule type" value="Genomic_DNA"/>
</dbReference>
<reference evidence="2" key="1">
    <citation type="journal article" date="2019" name="Int. J. Syst. Evol. Microbiol.">
        <title>The Global Catalogue of Microorganisms (GCM) 10K type strain sequencing project: providing services to taxonomists for standard genome sequencing and annotation.</title>
        <authorList>
            <consortium name="The Broad Institute Genomics Platform"/>
            <consortium name="The Broad Institute Genome Sequencing Center for Infectious Disease"/>
            <person name="Wu L."/>
            <person name="Ma J."/>
        </authorList>
    </citation>
    <scope>NUCLEOTIDE SEQUENCE [LARGE SCALE GENOMIC DNA]</scope>
    <source>
        <strain evidence="2">PCU 347</strain>
    </source>
</reference>
<dbReference type="RefSeq" id="WP_018569737.1">
    <property type="nucleotide sequence ID" value="NZ_JBHSDP010000029.1"/>
</dbReference>
<name>A0ABV8TRQ2_9ACTN</name>
<comment type="caution">
    <text evidence="1">The sequence shown here is derived from an EMBL/GenBank/DDBJ whole genome shotgun (WGS) entry which is preliminary data.</text>
</comment>
<evidence type="ECO:0000313" key="2">
    <source>
        <dbReference type="Proteomes" id="UP001595824"/>
    </source>
</evidence>
<accession>A0ABV8TRQ2</accession>